<dbReference type="PANTHER" id="PTHR33418:SF1">
    <property type="entry name" value="HELICASE-ASSOCIATED DOMAIN-CONTAINING PROTEIN"/>
    <property type="match status" value="1"/>
</dbReference>
<dbReference type="OrthoDB" id="70932at2759"/>
<dbReference type="InterPro" id="IPR005114">
    <property type="entry name" value="Helicase_assoc"/>
</dbReference>
<dbReference type="PANTHER" id="PTHR33418">
    <property type="entry name" value="HELICASE-ASSOCIATED"/>
    <property type="match status" value="1"/>
</dbReference>
<dbReference type="EnsemblProtists" id="EKX35627">
    <property type="protein sequence ID" value="EKX35627"/>
    <property type="gene ID" value="GUITHDRAFT_146363"/>
</dbReference>
<evidence type="ECO:0000313" key="3">
    <source>
        <dbReference type="EnsemblProtists" id="EKX35627"/>
    </source>
</evidence>
<evidence type="ECO:0000313" key="2">
    <source>
        <dbReference type="EMBL" id="EKX35627.1"/>
    </source>
</evidence>
<proteinExistence type="predicted"/>
<sequence>MEMMPFFHSSTSGFFVFGWYQPRIARRVCLDRFHKIHGHVNVPQHWRGSPKLGETKRKAQLQGAWDHWDNELGVWVWRLRRLFRTGALLEKQQSLLEEIGFVWNWKDHVWESFFRELLFFKMHLGHCLVSKTLGFVWNVLSEPLLRNNSIWRIFKGKSKRLSQKLC</sequence>
<dbReference type="AlphaFoldDB" id="L1IHP6"/>
<protein>
    <recommendedName>
        <fullName evidence="1">Helicase-associated domain-containing protein</fullName>
    </recommendedName>
</protein>
<reference evidence="4" key="2">
    <citation type="submission" date="2012-11" db="EMBL/GenBank/DDBJ databases">
        <authorList>
            <person name="Kuo A."/>
            <person name="Curtis B.A."/>
            <person name="Tanifuji G."/>
            <person name="Burki F."/>
            <person name="Gruber A."/>
            <person name="Irimia M."/>
            <person name="Maruyama S."/>
            <person name="Arias M.C."/>
            <person name="Ball S.G."/>
            <person name="Gile G.H."/>
            <person name="Hirakawa Y."/>
            <person name="Hopkins J.F."/>
            <person name="Rensing S.A."/>
            <person name="Schmutz J."/>
            <person name="Symeonidi A."/>
            <person name="Elias M."/>
            <person name="Eveleigh R.J."/>
            <person name="Herman E.K."/>
            <person name="Klute M.J."/>
            <person name="Nakayama T."/>
            <person name="Obornik M."/>
            <person name="Reyes-Prieto A."/>
            <person name="Armbrust E.V."/>
            <person name="Aves S.J."/>
            <person name="Beiko R.G."/>
            <person name="Coutinho P."/>
            <person name="Dacks J.B."/>
            <person name="Durnford D.G."/>
            <person name="Fast N.M."/>
            <person name="Green B.R."/>
            <person name="Grisdale C."/>
            <person name="Hempe F."/>
            <person name="Henrissat B."/>
            <person name="Hoppner M.P."/>
            <person name="Ishida K.-I."/>
            <person name="Kim E."/>
            <person name="Koreny L."/>
            <person name="Kroth P.G."/>
            <person name="Liu Y."/>
            <person name="Malik S.-B."/>
            <person name="Maier U.G."/>
            <person name="McRose D."/>
            <person name="Mock T."/>
            <person name="Neilson J.A."/>
            <person name="Onodera N.T."/>
            <person name="Poole A.M."/>
            <person name="Pritham E.J."/>
            <person name="Richards T.A."/>
            <person name="Rocap G."/>
            <person name="Roy S.W."/>
            <person name="Sarai C."/>
            <person name="Schaack S."/>
            <person name="Shirato S."/>
            <person name="Slamovits C.H."/>
            <person name="Spencer D.F."/>
            <person name="Suzuki S."/>
            <person name="Worden A.Z."/>
            <person name="Zauner S."/>
            <person name="Barry K."/>
            <person name="Bell C."/>
            <person name="Bharti A.K."/>
            <person name="Crow J.A."/>
            <person name="Grimwood J."/>
            <person name="Kramer R."/>
            <person name="Lindquist E."/>
            <person name="Lucas S."/>
            <person name="Salamov A."/>
            <person name="McFadden G.I."/>
            <person name="Lane C.E."/>
            <person name="Keeling P.J."/>
            <person name="Gray M.W."/>
            <person name="Grigoriev I.V."/>
            <person name="Archibald J.M."/>
        </authorList>
    </citation>
    <scope>NUCLEOTIDE SEQUENCE</scope>
    <source>
        <strain evidence="4">CCMP2712</strain>
    </source>
</reference>
<dbReference type="PaxDb" id="55529-EKX35627"/>
<dbReference type="Gene3D" id="6.10.140.530">
    <property type="match status" value="1"/>
</dbReference>
<keyword evidence="4" id="KW-1185">Reference proteome</keyword>
<feature type="domain" description="Helicase-associated" evidence="1">
    <location>
        <begin position="30"/>
        <end position="101"/>
    </location>
</feature>
<evidence type="ECO:0000259" key="1">
    <source>
        <dbReference type="Pfam" id="PF03457"/>
    </source>
</evidence>
<dbReference type="Pfam" id="PF03457">
    <property type="entry name" value="HA"/>
    <property type="match status" value="1"/>
</dbReference>
<dbReference type="EMBL" id="JH993087">
    <property type="protein sequence ID" value="EKX35627.1"/>
    <property type="molecule type" value="Genomic_DNA"/>
</dbReference>
<organism evidence="2">
    <name type="scientific">Guillardia theta (strain CCMP2712)</name>
    <name type="common">Cryptophyte</name>
    <dbReference type="NCBI Taxonomy" id="905079"/>
    <lineage>
        <taxon>Eukaryota</taxon>
        <taxon>Cryptophyceae</taxon>
        <taxon>Pyrenomonadales</taxon>
        <taxon>Geminigeraceae</taxon>
        <taxon>Guillardia</taxon>
    </lineage>
</organism>
<dbReference type="Proteomes" id="UP000011087">
    <property type="component" value="Unassembled WGS sequence"/>
</dbReference>
<reference evidence="2 4" key="1">
    <citation type="journal article" date="2012" name="Nature">
        <title>Algal genomes reveal evolutionary mosaicism and the fate of nucleomorphs.</title>
        <authorList>
            <consortium name="DOE Joint Genome Institute"/>
            <person name="Curtis B.A."/>
            <person name="Tanifuji G."/>
            <person name="Burki F."/>
            <person name="Gruber A."/>
            <person name="Irimia M."/>
            <person name="Maruyama S."/>
            <person name="Arias M.C."/>
            <person name="Ball S.G."/>
            <person name="Gile G.H."/>
            <person name="Hirakawa Y."/>
            <person name="Hopkins J.F."/>
            <person name="Kuo A."/>
            <person name="Rensing S.A."/>
            <person name="Schmutz J."/>
            <person name="Symeonidi A."/>
            <person name="Elias M."/>
            <person name="Eveleigh R.J."/>
            <person name="Herman E.K."/>
            <person name="Klute M.J."/>
            <person name="Nakayama T."/>
            <person name="Obornik M."/>
            <person name="Reyes-Prieto A."/>
            <person name="Armbrust E.V."/>
            <person name="Aves S.J."/>
            <person name="Beiko R.G."/>
            <person name="Coutinho P."/>
            <person name="Dacks J.B."/>
            <person name="Durnford D.G."/>
            <person name="Fast N.M."/>
            <person name="Green B.R."/>
            <person name="Grisdale C.J."/>
            <person name="Hempel F."/>
            <person name="Henrissat B."/>
            <person name="Hoppner M.P."/>
            <person name="Ishida K."/>
            <person name="Kim E."/>
            <person name="Koreny L."/>
            <person name="Kroth P.G."/>
            <person name="Liu Y."/>
            <person name="Malik S.B."/>
            <person name="Maier U.G."/>
            <person name="McRose D."/>
            <person name="Mock T."/>
            <person name="Neilson J.A."/>
            <person name="Onodera N.T."/>
            <person name="Poole A.M."/>
            <person name="Pritham E.J."/>
            <person name="Richards T.A."/>
            <person name="Rocap G."/>
            <person name="Roy S.W."/>
            <person name="Sarai C."/>
            <person name="Schaack S."/>
            <person name="Shirato S."/>
            <person name="Slamovits C.H."/>
            <person name="Spencer D.F."/>
            <person name="Suzuki S."/>
            <person name="Worden A.Z."/>
            <person name="Zauner S."/>
            <person name="Barry K."/>
            <person name="Bell C."/>
            <person name="Bharti A.K."/>
            <person name="Crow J.A."/>
            <person name="Grimwood J."/>
            <person name="Kramer R."/>
            <person name="Lindquist E."/>
            <person name="Lucas S."/>
            <person name="Salamov A."/>
            <person name="McFadden G.I."/>
            <person name="Lane C.E."/>
            <person name="Keeling P.J."/>
            <person name="Gray M.W."/>
            <person name="Grigoriev I.V."/>
            <person name="Archibald J.M."/>
        </authorList>
    </citation>
    <scope>NUCLEOTIDE SEQUENCE</scope>
    <source>
        <strain evidence="2 4">CCMP2712</strain>
    </source>
</reference>
<dbReference type="GeneID" id="17292365"/>
<reference evidence="3" key="3">
    <citation type="submission" date="2015-06" db="UniProtKB">
        <authorList>
            <consortium name="EnsemblProtists"/>
        </authorList>
    </citation>
    <scope>IDENTIFICATION</scope>
</reference>
<accession>L1IHP6</accession>
<name>L1IHP6_GUITC</name>
<dbReference type="KEGG" id="gtt:GUITHDRAFT_146363"/>
<gene>
    <name evidence="2" type="ORF">GUITHDRAFT_146363</name>
</gene>
<evidence type="ECO:0000313" key="4">
    <source>
        <dbReference type="Proteomes" id="UP000011087"/>
    </source>
</evidence>
<dbReference type="HOGENOM" id="CLU_1605825_0_0_1"/>
<dbReference type="RefSeq" id="XP_005822607.1">
    <property type="nucleotide sequence ID" value="XM_005822550.1"/>
</dbReference>